<name>A0A6C0HHS6_9ZZZZ</name>
<reference evidence="1" key="1">
    <citation type="journal article" date="2020" name="Nature">
        <title>Giant virus diversity and host interactions through global metagenomics.</title>
        <authorList>
            <person name="Schulz F."/>
            <person name="Roux S."/>
            <person name="Paez-Espino D."/>
            <person name="Jungbluth S."/>
            <person name="Walsh D.A."/>
            <person name="Denef V.J."/>
            <person name="McMahon K.D."/>
            <person name="Konstantinidis K.T."/>
            <person name="Eloe-Fadrosh E.A."/>
            <person name="Kyrpides N.C."/>
            <person name="Woyke T."/>
        </authorList>
    </citation>
    <scope>NUCLEOTIDE SEQUENCE</scope>
    <source>
        <strain evidence="1">GVMAG-M-3300023184-120</strain>
    </source>
</reference>
<dbReference type="EMBL" id="MN739966">
    <property type="protein sequence ID" value="QHT80191.1"/>
    <property type="molecule type" value="Genomic_DNA"/>
</dbReference>
<organism evidence="1">
    <name type="scientific">viral metagenome</name>
    <dbReference type="NCBI Taxonomy" id="1070528"/>
    <lineage>
        <taxon>unclassified sequences</taxon>
        <taxon>metagenomes</taxon>
        <taxon>organismal metagenomes</taxon>
    </lineage>
</organism>
<sequence length="562" mass="65111">MDPLSHPWTLEQFRNIRPEQVKYTSDILSSEEEAKFKVVHAPVKSGKRSFPEIASLLKPTCVHIFVSSLNRKSEKLQHDELKKYGILVLLTYNKKTADSCIDIVMFLSNAGQEVLIHLDELDYGCKNNQILSGVYFKLKDEDNVKFILYSATIDVVRTDFLDDDKNGFRVLPPFVPPTAYYGINQYIENKKIVQATPFVEFPPSGKMVLTDQGKECIANLLKDTYNPMKKQHVGILRLSGKKEGEQDFKLFENNVHVVEEFAREWYIANNIEIKAAGGLNVLFVSSKHGSVNWDDSAFWSNLDSVVPVLIVICQMSGRSTEWKCHPYLSWFHTCRSLSCSASTQIQDQERVVYYETEYNKGTDIVLYGNENCALYSAGLIDSKELIDRTNKMLALTLNGRCQNSFRVFMKTPEVYDSWEEIPEPVISKLKLKKVDLINERLRLRKQMIYTQHKNNATLHHLVEVADYSWEDDGMYTTADFLKFCYLKETGRKAPKYNRTVWRKTELLKNLSAGMNKKNPLRLNLFYEDDERNPENYKFMVREIDRTEPVMFKNDSMYNFSDG</sequence>
<protein>
    <submittedName>
        <fullName evidence="1">Uncharacterized protein</fullName>
    </submittedName>
</protein>
<accession>A0A6C0HHS6</accession>
<evidence type="ECO:0000313" key="1">
    <source>
        <dbReference type="EMBL" id="QHT80191.1"/>
    </source>
</evidence>
<dbReference type="AlphaFoldDB" id="A0A6C0HHS6"/>
<proteinExistence type="predicted"/>